<dbReference type="Pfam" id="PF10719">
    <property type="entry name" value="ComFB"/>
    <property type="match status" value="2"/>
</dbReference>
<evidence type="ECO:0000313" key="2">
    <source>
        <dbReference type="Proteomes" id="UP000642094"/>
    </source>
</evidence>
<organism evidence="1 2">
    <name type="scientific">Pseudanabaena mucicola FACHB-723</name>
    <dbReference type="NCBI Taxonomy" id="2692860"/>
    <lineage>
        <taxon>Bacteria</taxon>
        <taxon>Bacillati</taxon>
        <taxon>Cyanobacteriota</taxon>
        <taxon>Cyanophyceae</taxon>
        <taxon>Pseudanabaenales</taxon>
        <taxon>Pseudanabaenaceae</taxon>
        <taxon>Pseudanabaena</taxon>
    </lineage>
</organism>
<sequence length="337" mass="38682">MESCRNVLVEFVYREVSAQIQKLGSGIRNQYIIEEVVAYALNRLPPMFVSTTTDWHQKRRECLTMGDEINKVVRQALLGVRRDPLREVSPLDDIELANAPYALLRSQKLLGWSKLKWSDLPKALENALENALAKGQAQQNFSQASPQFQKYKSWVNKKSSTTQEFNEPAYKYSIFSPAQQHEYATYLLEANYLVHALERLVIRMAQNRAKSFNETELKFIRLEDVLAQTLNRLPSMYATSTKGLGHLRYYAQLNIGSEVAIIVHDVMIATRNRSYQRIDPLLFMDIRRERESAIEDVSHLLGQEVNWQNLAEAIANALESAQAGKVCWLRSQNNVMA</sequence>
<keyword evidence="2" id="KW-1185">Reference proteome</keyword>
<dbReference type="EMBL" id="JACJQB010000036">
    <property type="protein sequence ID" value="MBD2189357.1"/>
    <property type="molecule type" value="Genomic_DNA"/>
</dbReference>
<gene>
    <name evidence="1" type="ORF">H6F41_14545</name>
</gene>
<comment type="caution">
    <text evidence="1">The sequence shown here is derived from an EMBL/GenBank/DDBJ whole genome shotgun (WGS) entry which is preliminary data.</text>
</comment>
<proteinExistence type="predicted"/>
<dbReference type="InterPro" id="IPR019657">
    <property type="entry name" value="ComFB"/>
</dbReference>
<dbReference type="Proteomes" id="UP000642094">
    <property type="component" value="Unassembled WGS sequence"/>
</dbReference>
<evidence type="ECO:0000313" key="1">
    <source>
        <dbReference type="EMBL" id="MBD2189357.1"/>
    </source>
</evidence>
<protein>
    <submittedName>
        <fullName evidence="1">Late competence development ComFB family protein</fullName>
    </submittedName>
</protein>
<name>A0ABR8A1Y1_9CYAN</name>
<reference evidence="1 2" key="1">
    <citation type="journal article" date="2020" name="ISME J.">
        <title>Comparative genomics reveals insights into cyanobacterial evolution and habitat adaptation.</title>
        <authorList>
            <person name="Chen M.Y."/>
            <person name="Teng W.K."/>
            <person name="Zhao L."/>
            <person name="Hu C.X."/>
            <person name="Zhou Y.K."/>
            <person name="Han B.P."/>
            <person name="Song L.R."/>
            <person name="Shu W.S."/>
        </authorList>
    </citation>
    <scope>NUCLEOTIDE SEQUENCE [LARGE SCALE GENOMIC DNA]</scope>
    <source>
        <strain evidence="1 2">FACHB-723</strain>
    </source>
</reference>
<accession>A0ABR8A1Y1</accession>
<dbReference type="RefSeq" id="WP_190404184.1">
    <property type="nucleotide sequence ID" value="NZ_JACJQB010000036.1"/>
</dbReference>